<keyword evidence="4 7" id="KW-0256">Endoplasmic reticulum</keyword>
<comment type="function">
    <text evidence="7">May be involved in the degradation of misfolded endoplasmic reticulum (ER) luminal proteins.</text>
</comment>
<comment type="subcellular location">
    <subcellularLocation>
        <location evidence="1 7">Endoplasmic reticulum membrane</location>
        <topology evidence="1 7">Multi-pass membrane protein</topology>
    </subcellularLocation>
</comment>
<keyword evidence="6 7" id="KW-0472">Membrane</keyword>
<dbReference type="PANTHER" id="PTHR11009">
    <property type="entry name" value="DER1-LIKE PROTEIN, DERLIN"/>
    <property type="match status" value="1"/>
</dbReference>
<evidence type="ECO:0000256" key="3">
    <source>
        <dbReference type="ARBA" id="ARBA00022692"/>
    </source>
</evidence>
<evidence type="ECO:0000256" key="6">
    <source>
        <dbReference type="ARBA" id="ARBA00023136"/>
    </source>
</evidence>
<feature type="transmembrane region" description="Helical" evidence="7">
    <location>
        <begin position="117"/>
        <end position="135"/>
    </location>
</feature>
<dbReference type="GO" id="GO:0005789">
    <property type="term" value="C:endoplasmic reticulum membrane"/>
    <property type="evidence" value="ECO:0007669"/>
    <property type="project" value="UniProtKB-SubCell"/>
</dbReference>
<protein>
    <recommendedName>
        <fullName evidence="7">Derlin</fullName>
    </recommendedName>
</protein>
<keyword evidence="3 7" id="KW-0812">Transmembrane</keyword>
<dbReference type="GO" id="GO:0051603">
    <property type="term" value="P:proteolysis involved in protein catabolic process"/>
    <property type="evidence" value="ECO:0007669"/>
    <property type="project" value="UniProtKB-ARBA"/>
</dbReference>
<dbReference type="InterPro" id="IPR035952">
    <property type="entry name" value="Rhomboid-like_sf"/>
</dbReference>
<evidence type="ECO:0000256" key="7">
    <source>
        <dbReference type="RuleBase" id="RU363059"/>
    </source>
</evidence>
<dbReference type="GO" id="GO:0033554">
    <property type="term" value="P:cellular response to stress"/>
    <property type="evidence" value="ECO:0007669"/>
    <property type="project" value="UniProtKB-ARBA"/>
</dbReference>
<evidence type="ECO:0000256" key="2">
    <source>
        <dbReference type="ARBA" id="ARBA00008917"/>
    </source>
</evidence>
<comment type="caution">
    <text evidence="7">Lacks conserved residue(s) required for the propagation of feature annotation.</text>
</comment>
<reference evidence="8" key="1">
    <citation type="journal article" date="2011" name="PLoS Biol.">
        <title>Gene gain and loss during evolution of obligate parasitism in the white rust pathogen of Arabidopsis thaliana.</title>
        <authorList>
            <person name="Kemen E."/>
            <person name="Gardiner A."/>
            <person name="Schultz-Larsen T."/>
            <person name="Kemen A.C."/>
            <person name="Balmuth A.L."/>
            <person name="Robert-Seilaniantz A."/>
            <person name="Bailey K."/>
            <person name="Holub E."/>
            <person name="Studholme D.J."/>
            <person name="Maclean D."/>
            <person name="Jones J.D."/>
        </authorList>
    </citation>
    <scope>NUCLEOTIDE SEQUENCE</scope>
</reference>
<dbReference type="FunFam" id="1.20.1540.10:FF:000016">
    <property type="entry name" value="Derlin"/>
    <property type="match status" value="1"/>
</dbReference>
<dbReference type="AlphaFoldDB" id="F0VYR4"/>
<proteinExistence type="inferred from homology"/>
<evidence type="ECO:0000256" key="1">
    <source>
        <dbReference type="ARBA" id="ARBA00004477"/>
    </source>
</evidence>
<reference evidence="8" key="2">
    <citation type="submission" date="2011-02" db="EMBL/GenBank/DDBJ databases">
        <authorList>
            <person name="MacLean D."/>
        </authorList>
    </citation>
    <scope>NUCLEOTIDE SEQUENCE</scope>
</reference>
<organism evidence="8">
    <name type="scientific">Albugo laibachii Nc14</name>
    <dbReference type="NCBI Taxonomy" id="890382"/>
    <lineage>
        <taxon>Eukaryota</taxon>
        <taxon>Sar</taxon>
        <taxon>Stramenopiles</taxon>
        <taxon>Oomycota</taxon>
        <taxon>Peronosporomycetes</taxon>
        <taxon>Albuginales</taxon>
        <taxon>Albuginaceae</taxon>
        <taxon>Albugo</taxon>
    </lineage>
</organism>
<gene>
    <name evidence="8" type="primary">AlNc14C1G66</name>
    <name evidence="8" type="ORF">ALNC14_000710</name>
</gene>
<accession>F0VYR4</accession>
<comment type="similarity">
    <text evidence="2 7">Belongs to the derlin family.</text>
</comment>
<dbReference type="Pfam" id="PF04511">
    <property type="entry name" value="DER1"/>
    <property type="match status" value="1"/>
</dbReference>
<feature type="transmembrane region" description="Helical" evidence="7">
    <location>
        <begin position="156"/>
        <end position="189"/>
    </location>
</feature>
<dbReference type="SUPFAM" id="SSF144091">
    <property type="entry name" value="Rhomboid-like"/>
    <property type="match status" value="1"/>
</dbReference>
<evidence type="ECO:0000313" key="8">
    <source>
        <dbReference type="EMBL" id="CCA13928.1"/>
    </source>
</evidence>
<evidence type="ECO:0000256" key="5">
    <source>
        <dbReference type="ARBA" id="ARBA00022989"/>
    </source>
</evidence>
<evidence type="ECO:0000256" key="4">
    <source>
        <dbReference type="ARBA" id="ARBA00022824"/>
    </source>
</evidence>
<dbReference type="HOGENOM" id="CLU_051898_5_1_1"/>
<name>F0VYR4_9STRA</name>
<keyword evidence="5 7" id="KW-1133">Transmembrane helix</keyword>
<dbReference type="InterPro" id="IPR007599">
    <property type="entry name" value="DER1"/>
</dbReference>
<sequence length="296" mass="34100">MHCVKKHKIPSIWNNVLLEIVNCMLDNERHHLTSPFTPGNHSSLSLCYAHKNIFSSAKMNDPLEWYYDIPIISRLYLTGCFLTTASCALDLISPFSLYYNFNLIFYKGQVWRLVSNFLFFGLFSLDFLFHMYFVVRYCRLLEEGSFRNRPADYVYMLLFGAALMILVAPFVSVHFLGSSLTFMMVYIWGRRNSDVRMSFLGLFPFTAPYLPWVLLSFSIALGNSATTDLIGIFVGHTYYFLEDIYPSIAAIRGWKIKRPLTTPRILKYLCDPQAVTPQYNAVPNVIGLGGNHLHNE</sequence>
<dbReference type="EMBL" id="FR824046">
    <property type="protein sequence ID" value="CCA13928.1"/>
    <property type="molecule type" value="Genomic_DNA"/>
</dbReference>